<comment type="pathway">
    <text evidence="1">Amino-acid biosynthesis; L-threonine biosynthesis; L-threonine from L-aspartate: step 3/5.</text>
</comment>
<evidence type="ECO:0000256" key="8">
    <source>
        <dbReference type="ARBA" id="ARBA00022857"/>
    </source>
</evidence>
<organism evidence="14 15">
    <name type="scientific">Neisseria chenwenguii</name>
    <dbReference type="NCBI Taxonomy" id="1853278"/>
    <lineage>
        <taxon>Bacteria</taxon>
        <taxon>Pseudomonadati</taxon>
        <taxon>Pseudomonadota</taxon>
        <taxon>Betaproteobacteria</taxon>
        <taxon>Neisseriales</taxon>
        <taxon>Neisseriaceae</taxon>
        <taxon>Neisseria</taxon>
    </lineage>
</organism>
<dbReference type="NCBIfam" id="NF004976">
    <property type="entry name" value="PRK06349.1"/>
    <property type="match status" value="1"/>
</dbReference>
<feature type="active site" description="Proton donor" evidence="11">
    <location>
        <position position="204"/>
    </location>
</feature>
<dbReference type="PIRSF" id="PIRSF000098">
    <property type="entry name" value="Homoser_dehydrog"/>
    <property type="match status" value="1"/>
</dbReference>
<evidence type="ECO:0000256" key="10">
    <source>
        <dbReference type="ARBA" id="ARBA00023167"/>
    </source>
</evidence>
<dbReference type="EMBL" id="CP022278">
    <property type="protein sequence ID" value="ASK26393.1"/>
    <property type="molecule type" value="Genomic_DNA"/>
</dbReference>
<evidence type="ECO:0000256" key="3">
    <source>
        <dbReference type="ARBA" id="ARBA00006753"/>
    </source>
</evidence>
<dbReference type="Pfam" id="PF01842">
    <property type="entry name" value="ACT"/>
    <property type="match status" value="1"/>
</dbReference>
<reference evidence="14 15" key="1">
    <citation type="submission" date="2017-06" db="EMBL/GenBank/DDBJ databases">
        <title>Neisseria chenwenguii sp. nov., isolated from the intestinal contents of Tibetan Plateau Pika in Yushu, Qinghai Province, China.</title>
        <authorList>
            <person name="Zhang G."/>
        </authorList>
    </citation>
    <scope>NUCLEOTIDE SEQUENCE [LARGE SCALE GENOMIC DNA]</scope>
    <source>
        <strain evidence="14 15">10023</strain>
    </source>
</reference>
<sequence>MKPVNIGLLGLGTVGGGTAAVLQNNAAEISRRLGRNLRISAVCDLSAEKAKEICPDAAFVKNPLDLVAREDVDIVVELFGGTGIAKEAVLAALQNGKHVVTANKKLLAEYGNEIFPLAEEKNAVVQFEAAVAGGIPIIKALREGLAANNIKSIAGIINGTSNFILTEMREKGSAFADVLKEAQALGYAEADPTFDIEGHDAGHKITLMSALAFGTPVNFQACYLEGISKLDSRDIKYAEELGYRIKLLGITRKTAKGIELRVHPTLIPESRLLANVNGVMNAVRVNADMVGETLYYGAGAGALPTASAVVADIIDISRLIDADTAHRVPHLAFQPAHVEAQTILPMDEITSSYYLRVQAEDKPGTLGKIAGVLAQNNVSIEALIQKGVIDKTTAEIVILTHSTVEKNIKASIAAIEALDCVETPITMIRMESLHD</sequence>
<dbReference type="FunFam" id="3.30.70.260:FF:000030">
    <property type="entry name" value="Homoserine dehydrogenase"/>
    <property type="match status" value="1"/>
</dbReference>
<keyword evidence="6" id="KW-0028">Amino-acid biosynthesis</keyword>
<dbReference type="InterPro" id="IPR005106">
    <property type="entry name" value="Asp/hSer_DH_NAD-bd"/>
</dbReference>
<dbReference type="InterPro" id="IPR045865">
    <property type="entry name" value="ACT-like_dom_sf"/>
</dbReference>
<dbReference type="Gene3D" id="3.30.70.260">
    <property type="match status" value="1"/>
</dbReference>
<dbReference type="UniPathway" id="UPA00051">
    <property type="reaction ID" value="UER00465"/>
</dbReference>
<dbReference type="CDD" id="cd04881">
    <property type="entry name" value="ACT_HSDH-Hom"/>
    <property type="match status" value="1"/>
</dbReference>
<name>A0A220RZ15_9NEIS</name>
<proteinExistence type="inferred from homology"/>
<evidence type="ECO:0000256" key="5">
    <source>
        <dbReference type="ARBA" id="ARBA00013376"/>
    </source>
</evidence>
<evidence type="ECO:0000256" key="13">
    <source>
        <dbReference type="RuleBase" id="RU004171"/>
    </source>
</evidence>
<dbReference type="InterPro" id="IPR002912">
    <property type="entry name" value="ACT_dom"/>
</dbReference>
<feature type="binding site" evidence="12">
    <location>
        <begin position="9"/>
        <end position="16"/>
    </location>
    <ligand>
        <name>NADP(+)</name>
        <dbReference type="ChEBI" id="CHEBI:58349"/>
    </ligand>
</feature>
<dbReference type="Proteomes" id="UP000198238">
    <property type="component" value="Chromosome"/>
</dbReference>
<dbReference type="PANTHER" id="PTHR43331:SF1">
    <property type="entry name" value="HOMOSERINE DEHYDROGENASE"/>
    <property type="match status" value="1"/>
</dbReference>
<evidence type="ECO:0000256" key="1">
    <source>
        <dbReference type="ARBA" id="ARBA00005056"/>
    </source>
</evidence>
<evidence type="ECO:0000256" key="7">
    <source>
        <dbReference type="ARBA" id="ARBA00022697"/>
    </source>
</evidence>
<dbReference type="OrthoDB" id="9808167at2"/>
<keyword evidence="7" id="KW-0791">Threonine biosynthesis</keyword>
<evidence type="ECO:0000256" key="4">
    <source>
        <dbReference type="ARBA" id="ARBA00013213"/>
    </source>
</evidence>
<keyword evidence="10" id="KW-0486">Methionine biosynthesis</keyword>
<dbReference type="GO" id="GO:0009086">
    <property type="term" value="P:methionine biosynthetic process"/>
    <property type="evidence" value="ECO:0007669"/>
    <property type="project" value="UniProtKB-KW"/>
</dbReference>
<feature type="binding site" evidence="12">
    <location>
        <position position="189"/>
    </location>
    <ligand>
        <name>L-homoserine</name>
        <dbReference type="ChEBI" id="CHEBI:57476"/>
    </ligand>
</feature>
<dbReference type="GO" id="GO:0009088">
    <property type="term" value="P:threonine biosynthetic process"/>
    <property type="evidence" value="ECO:0007669"/>
    <property type="project" value="UniProtKB-UniPathway"/>
</dbReference>
<feature type="binding site" evidence="12">
    <location>
        <position position="104"/>
    </location>
    <ligand>
        <name>NADPH</name>
        <dbReference type="ChEBI" id="CHEBI:57783"/>
    </ligand>
</feature>
<dbReference type="InterPro" id="IPR016204">
    <property type="entry name" value="HDH"/>
</dbReference>
<dbReference type="Pfam" id="PF00742">
    <property type="entry name" value="Homoserine_dh"/>
    <property type="match status" value="1"/>
</dbReference>
<dbReference type="PANTHER" id="PTHR43331">
    <property type="entry name" value="HOMOSERINE DEHYDROGENASE"/>
    <property type="match status" value="1"/>
</dbReference>
<dbReference type="RefSeq" id="WP_089035116.1">
    <property type="nucleotide sequence ID" value="NZ_CP022278.1"/>
</dbReference>
<dbReference type="KEGG" id="nei:BG910_00300"/>
<gene>
    <name evidence="14" type="ORF">BG910_00300</name>
</gene>
<dbReference type="EC" id="1.1.1.3" evidence="4"/>
<keyword evidence="9 14" id="KW-0560">Oxidoreductase</keyword>
<dbReference type="InterPro" id="IPR036291">
    <property type="entry name" value="NAD(P)-bd_dom_sf"/>
</dbReference>
<keyword evidence="15" id="KW-1185">Reference proteome</keyword>
<evidence type="ECO:0000256" key="11">
    <source>
        <dbReference type="PIRSR" id="PIRSR000098-1"/>
    </source>
</evidence>
<dbReference type="Gene3D" id="3.40.50.720">
    <property type="entry name" value="NAD(P)-binding Rossmann-like Domain"/>
    <property type="match status" value="1"/>
</dbReference>
<dbReference type="Pfam" id="PF03447">
    <property type="entry name" value="NAD_binding_3"/>
    <property type="match status" value="1"/>
</dbReference>
<keyword evidence="8 12" id="KW-0521">NADP</keyword>
<evidence type="ECO:0000256" key="6">
    <source>
        <dbReference type="ARBA" id="ARBA00022605"/>
    </source>
</evidence>
<comment type="similarity">
    <text evidence="3 13">Belongs to the homoserine dehydrogenase family.</text>
</comment>
<evidence type="ECO:0000256" key="2">
    <source>
        <dbReference type="ARBA" id="ARBA00005062"/>
    </source>
</evidence>
<evidence type="ECO:0000313" key="14">
    <source>
        <dbReference type="EMBL" id="ASK26393.1"/>
    </source>
</evidence>
<evidence type="ECO:0000256" key="9">
    <source>
        <dbReference type="ARBA" id="ARBA00023002"/>
    </source>
</evidence>
<accession>A0A220RZ15</accession>
<dbReference type="Gene3D" id="3.30.360.10">
    <property type="entry name" value="Dihydrodipicolinate Reductase, domain 2"/>
    <property type="match status" value="1"/>
</dbReference>
<dbReference type="GO" id="GO:0004412">
    <property type="term" value="F:homoserine dehydrogenase activity"/>
    <property type="evidence" value="ECO:0007669"/>
    <property type="project" value="UniProtKB-EC"/>
</dbReference>
<dbReference type="UniPathway" id="UPA00050">
    <property type="reaction ID" value="UER00063"/>
</dbReference>
<dbReference type="FunFam" id="3.30.360.10:FF:000005">
    <property type="entry name" value="Homoserine dehydrogenase"/>
    <property type="match status" value="1"/>
</dbReference>
<dbReference type="InterPro" id="IPR019811">
    <property type="entry name" value="HDH_CS"/>
</dbReference>
<dbReference type="SUPFAM" id="SSF51735">
    <property type="entry name" value="NAD(P)-binding Rossmann-fold domains"/>
    <property type="match status" value="1"/>
</dbReference>
<protein>
    <recommendedName>
        <fullName evidence="5">Homoserine dehydrogenase</fullName>
        <ecNumber evidence="4">1.1.1.3</ecNumber>
    </recommendedName>
</protein>
<dbReference type="SUPFAM" id="SSF55021">
    <property type="entry name" value="ACT-like"/>
    <property type="match status" value="1"/>
</dbReference>
<evidence type="ECO:0000256" key="12">
    <source>
        <dbReference type="PIRSR" id="PIRSR000098-2"/>
    </source>
</evidence>
<comment type="pathway">
    <text evidence="2">Amino-acid biosynthesis; L-methionine biosynthesis via de novo pathway; L-homoserine from L-aspartate: step 3/3.</text>
</comment>
<dbReference type="SUPFAM" id="SSF55347">
    <property type="entry name" value="Glyceraldehyde-3-phosphate dehydrogenase-like, C-terminal domain"/>
    <property type="match status" value="1"/>
</dbReference>
<dbReference type="GO" id="GO:0050661">
    <property type="term" value="F:NADP binding"/>
    <property type="evidence" value="ECO:0007669"/>
    <property type="project" value="InterPro"/>
</dbReference>
<dbReference type="InterPro" id="IPR001342">
    <property type="entry name" value="HDH_cat"/>
</dbReference>
<dbReference type="PROSITE" id="PS01042">
    <property type="entry name" value="HOMOSER_DHGENASE"/>
    <property type="match status" value="1"/>
</dbReference>
<dbReference type="PROSITE" id="PS51671">
    <property type="entry name" value="ACT"/>
    <property type="match status" value="1"/>
</dbReference>
<evidence type="ECO:0000313" key="15">
    <source>
        <dbReference type="Proteomes" id="UP000198238"/>
    </source>
</evidence>
<dbReference type="AlphaFoldDB" id="A0A220RZ15"/>